<evidence type="ECO:0000259" key="1">
    <source>
        <dbReference type="PROSITE" id="PS51186"/>
    </source>
</evidence>
<dbReference type="InterPro" id="IPR000182">
    <property type="entry name" value="GNAT_dom"/>
</dbReference>
<dbReference type="EMBL" id="CP004044">
    <property type="protein sequence ID" value="AGC67925.1"/>
    <property type="molecule type" value="Genomic_DNA"/>
</dbReference>
<dbReference type="eggNOG" id="COG2153">
    <property type="taxonomic scope" value="Bacteria"/>
</dbReference>
<dbReference type="PROSITE" id="PS51186">
    <property type="entry name" value="GNAT"/>
    <property type="match status" value="1"/>
</dbReference>
<proteinExistence type="predicted"/>
<organism evidence="2 3">
    <name type="scientific">Thermoclostridium stercorarium (strain ATCC 35414 / DSM 8532 / NCIMB 11754)</name>
    <name type="common">Clostridium stercorarium</name>
    <dbReference type="NCBI Taxonomy" id="1121335"/>
    <lineage>
        <taxon>Bacteria</taxon>
        <taxon>Bacillati</taxon>
        <taxon>Bacillota</taxon>
        <taxon>Clostridia</taxon>
        <taxon>Eubacteriales</taxon>
        <taxon>Oscillospiraceae</taxon>
        <taxon>Thermoclostridium</taxon>
    </lineage>
</organism>
<dbReference type="PANTHER" id="PTHR13355">
    <property type="entry name" value="GLUCOSAMINE 6-PHOSPHATE N-ACETYLTRANSFERASE"/>
    <property type="match status" value="1"/>
</dbReference>
<dbReference type="PANTHER" id="PTHR13355:SF11">
    <property type="entry name" value="GLUCOSAMINE 6-PHOSPHATE N-ACETYLTRANSFERASE"/>
    <property type="match status" value="1"/>
</dbReference>
<feature type="domain" description="N-acetyltransferase" evidence="1">
    <location>
        <begin position="9"/>
        <end position="149"/>
    </location>
</feature>
<dbReference type="Proteomes" id="UP000011220">
    <property type="component" value="Chromosome"/>
</dbReference>
<dbReference type="Pfam" id="PF13673">
    <property type="entry name" value="Acetyltransf_10"/>
    <property type="match status" value="1"/>
</dbReference>
<keyword evidence="3" id="KW-1185">Reference proteome</keyword>
<evidence type="ECO:0000313" key="3">
    <source>
        <dbReference type="Proteomes" id="UP000011220"/>
    </source>
</evidence>
<reference evidence="2 3" key="1">
    <citation type="journal article" date="2013" name="Genome Announc.">
        <title>Complete genome sequence of Clostridium stercorarium subsp. stercorarium strain DSM 8532, a thermophilic degrader of plant cell wall fibers.</title>
        <authorList>
            <person name="Poehlein A."/>
            <person name="Zverlov V.V."/>
            <person name="Daniel R."/>
            <person name="Schwarz W.H."/>
            <person name="Liebl W."/>
        </authorList>
    </citation>
    <scope>NUCLEOTIDE SEQUENCE [LARGE SCALE GENOMIC DNA]</scope>
    <source>
        <strain evidence="3">ATCC 35414 / DSM 8532 / NCIMB 11754</strain>
    </source>
</reference>
<dbReference type="SUPFAM" id="SSF55729">
    <property type="entry name" value="Acyl-CoA N-acyltransferases (Nat)"/>
    <property type="match status" value="1"/>
</dbReference>
<dbReference type="InterPro" id="IPR039143">
    <property type="entry name" value="GNPNAT1-like"/>
</dbReference>
<gene>
    <name evidence="2" type="ordered locus">Cst_c09270</name>
</gene>
<dbReference type="EC" id="2.3.1.-" evidence="2"/>
<dbReference type="InterPro" id="IPR016181">
    <property type="entry name" value="Acyl_CoA_acyltransferase"/>
</dbReference>
<dbReference type="GO" id="GO:0004343">
    <property type="term" value="F:glucosamine 6-phosphate N-acetyltransferase activity"/>
    <property type="evidence" value="ECO:0007669"/>
    <property type="project" value="TreeGrafter"/>
</dbReference>
<evidence type="ECO:0000313" key="2">
    <source>
        <dbReference type="EMBL" id="AGC67925.1"/>
    </source>
</evidence>
<sequence>MKGKVIFLLTIKRVENSSEFEQAYKIRVEVFVKEQNVPEEIELDEFDKTAVHVVAYRDDEPVGCGRVFMEGDYARIGRVAVLKKERKKGTGRLICEELIRIGKEKGAKKFVLDAQVQAIGFYQKLGFAVKSDVFIEAGIEHVRMEAVFE</sequence>
<dbReference type="PATRIC" id="fig|1121335.3.peg.903"/>
<name>L7VIN5_THES1</name>
<dbReference type="STRING" id="1121335.Cst_c09270"/>
<keyword evidence="2" id="KW-0012">Acyltransferase</keyword>
<dbReference type="Gene3D" id="3.40.630.30">
    <property type="match status" value="1"/>
</dbReference>
<keyword evidence="2" id="KW-0808">Transferase</keyword>
<accession>L7VIN5</accession>
<protein>
    <submittedName>
        <fullName evidence="2">Acetyltransferase</fullName>
        <ecNumber evidence="2">2.3.1.-</ecNumber>
    </submittedName>
</protein>
<dbReference type="AlphaFoldDB" id="L7VIN5"/>
<dbReference type="KEGG" id="css:Cst_c09270"/>